<dbReference type="Gene3D" id="1.25.40.10">
    <property type="entry name" value="Tetratricopeptide repeat domain"/>
    <property type="match status" value="1"/>
</dbReference>
<evidence type="ECO:0000256" key="1">
    <source>
        <dbReference type="ARBA" id="ARBA00022803"/>
    </source>
</evidence>
<dbReference type="SUPFAM" id="SSF48452">
    <property type="entry name" value="TPR-like"/>
    <property type="match status" value="1"/>
</dbReference>
<sequence>MDDSVRLPITRQALTRLKAVDLKKMMKGIGLGSSGLRKQDLIDTLIQYYEEPIPDVEEPAAKKAKTDVKICPIFIQALGLRRPSQHAAPDGMVECPLCEDSGIYMVHGSGKEQACRMCKKEGTAEDESTPSTVMGVTIKVEDGGVLPGKPQARLDLRDFSRDHLGELACLVRDKGFDIVEAAEAMRRHDYQLYDATMNLTAMKQLAEENLARNQAAEASLATRDIENKRRSKSERDAFLEGGVEFLEMSQALAGPDLWEYLEAVIDSLLGSRELRLALFTYLQERRRAIKYRAPAETYFVANMPNISTPEHFLASITEETNKIKEAMYDLPKCGGATPALFRQFKDAPVLTADDVAMGTFRQILVERGLPDTAEVEGSESLVEAWALVTKGDYCRAIQSLGRLVRKRKVLQSDDGIISLFTSLLCQAIQGKEARLNKEEFTPIDGDLMTFLEAVTTTARMDRLDPIAAYHAGHLLMSWWVDNRKLPGWHGSSSELDALNDEVWKVTMVEIAWATACKVSAEAGLNIVASKEVPLFRMAARKFHKLHERYPSHFGITLDLAMSLYESGDLECTREVFGQLQEWDTIKGADSYAGLLKLIDRPKDLAALAHRCLGIDQYAAETMFVMGVYHSSCQDTINAKVYYRKASRLYTRTVEKGTALVCLANECMQEGVVADAISALREATELDPTSMAVYEAQGHMNYAAYYYRKAVELRPESLIGWRSLGNCCLNMCFDDEAATCYEAAWKIFRKSSRMDPEVYQEVLPKLARLYQMRGEDDKVAEVYAEVLLRRFAQDETRTEDLGKATSFLVQYYSTRECPVKVRQALSHFGLEIGGAVLRSNGNSLSGTHV</sequence>
<organism evidence="3">
    <name type="scientific">Perkinsus marinus (strain ATCC 50983 / TXsc)</name>
    <dbReference type="NCBI Taxonomy" id="423536"/>
    <lineage>
        <taxon>Eukaryota</taxon>
        <taxon>Sar</taxon>
        <taxon>Alveolata</taxon>
        <taxon>Perkinsozoa</taxon>
        <taxon>Perkinsea</taxon>
        <taxon>Perkinsida</taxon>
        <taxon>Perkinsidae</taxon>
        <taxon>Perkinsus</taxon>
    </lineage>
</organism>
<dbReference type="EMBL" id="GG670562">
    <property type="protein sequence ID" value="EER20450.1"/>
    <property type="molecule type" value="Genomic_DNA"/>
</dbReference>
<keyword evidence="1" id="KW-0802">TPR repeat</keyword>
<reference evidence="2 3" key="1">
    <citation type="submission" date="2008-07" db="EMBL/GenBank/DDBJ databases">
        <authorList>
            <person name="El-Sayed N."/>
            <person name="Caler E."/>
            <person name="Inman J."/>
            <person name="Amedeo P."/>
            <person name="Hass B."/>
            <person name="Wortman J."/>
        </authorList>
    </citation>
    <scope>NUCLEOTIDE SEQUENCE [LARGE SCALE GENOMIC DNA]</scope>
    <source>
        <strain evidence="3">ATCC 50983 / TXsc</strain>
    </source>
</reference>
<accession>C5K528</accession>
<dbReference type="InParanoid" id="C5K528"/>
<name>C5K528_PERM5</name>
<proteinExistence type="predicted"/>
<dbReference type="AlphaFoldDB" id="C5K528"/>
<dbReference type="InterPro" id="IPR011990">
    <property type="entry name" value="TPR-like_helical_dom_sf"/>
</dbReference>
<dbReference type="RefSeq" id="XP_002788654.1">
    <property type="nucleotide sequence ID" value="XM_002788608.1"/>
</dbReference>
<dbReference type="PANTHER" id="PTHR12558">
    <property type="entry name" value="CELL DIVISION CYCLE 16,23,27"/>
    <property type="match status" value="1"/>
</dbReference>
<dbReference type="GeneID" id="9054001"/>
<dbReference type="OrthoDB" id="659at2759"/>
<dbReference type="GO" id="GO:0016567">
    <property type="term" value="P:protein ubiquitination"/>
    <property type="evidence" value="ECO:0007669"/>
    <property type="project" value="TreeGrafter"/>
</dbReference>
<protein>
    <submittedName>
        <fullName evidence="2">Anaphase promoting complex subunit, putative</fullName>
    </submittedName>
</protein>
<evidence type="ECO:0000313" key="3">
    <source>
        <dbReference type="Proteomes" id="UP000007800"/>
    </source>
</evidence>
<keyword evidence="3" id="KW-1185">Reference proteome</keyword>
<gene>
    <name evidence="2" type="ORF">Pmar_PMAR010192</name>
</gene>
<dbReference type="GO" id="GO:0051301">
    <property type="term" value="P:cell division"/>
    <property type="evidence" value="ECO:0007669"/>
    <property type="project" value="TreeGrafter"/>
</dbReference>
<dbReference type="InterPro" id="IPR019734">
    <property type="entry name" value="TPR_rpt"/>
</dbReference>
<evidence type="ECO:0000313" key="2">
    <source>
        <dbReference type="EMBL" id="EER20450.1"/>
    </source>
</evidence>
<dbReference type="GO" id="GO:0005680">
    <property type="term" value="C:anaphase-promoting complex"/>
    <property type="evidence" value="ECO:0007669"/>
    <property type="project" value="TreeGrafter"/>
</dbReference>
<dbReference type="SMART" id="SM00028">
    <property type="entry name" value="TPR"/>
    <property type="match status" value="3"/>
</dbReference>
<dbReference type="GO" id="GO:0031145">
    <property type="term" value="P:anaphase-promoting complex-dependent catabolic process"/>
    <property type="evidence" value="ECO:0007669"/>
    <property type="project" value="TreeGrafter"/>
</dbReference>
<dbReference type="Proteomes" id="UP000007800">
    <property type="component" value="Unassembled WGS sequence"/>
</dbReference>
<dbReference type="GO" id="GO:0045842">
    <property type="term" value="P:positive regulation of mitotic metaphase/anaphase transition"/>
    <property type="evidence" value="ECO:0007669"/>
    <property type="project" value="TreeGrafter"/>
</dbReference>
<dbReference type="PANTHER" id="PTHR12558:SF10">
    <property type="entry name" value="CELL DIVISION CYCLE PROTEIN 23 HOMOLOG"/>
    <property type="match status" value="1"/>
</dbReference>